<dbReference type="EMBL" id="VOHM01000008">
    <property type="protein sequence ID" value="TWT26638.1"/>
    <property type="molecule type" value="Genomic_DNA"/>
</dbReference>
<feature type="region of interest" description="Disordered" evidence="1">
    <location>
        <begin position="23"/>
        <end position="87"/>
    </location>
</feature>
<gene>
    <name evidence="4" type="ORF">FRX94_05265</name>
</gene>
<feature type="chain" id="PRO_5022994893" evidence="2">
    <location>
        <begin position="25"/>
        <end position="158"/>
    </location>
</feature>
<feature type="signal peptide" evidence="2">
    <location>
        <begin position="1"/>
        <end position="24"/>
    </location>
</feature>
<dbReference type="RefSeq" id="WP_146324082.1">
    <property type="nucleotide sequence ID" value="NZ_BAABLR010000024.1"/>
</dbReference>
<evidence type="ECO:0000313" key="4">
    <source>
        <dbReference type="EMBL" id="TWT26638.1"/>
    </source>
</evidence>
<dbReference type="Pfam" id="PF05305">
    <property type="entry name" value="DUF732"/>
    <property type="match status" value="1"/>
</dbReference>
<comment type="caution">
    <text evidence="4">The sequence shown here is derived from an EMBL/GenBank/DDBJ whole genome shotgun (WGS) entry which is preliminary data.</text>
</comment>
<accession>A0A5C5UKX1</accession>
<evidence type="ECO:0000259" key="3">
    <source>
        <dbReference type="Pfam" id="PF05305"/>
    </source>
</evidence>
<keyword evidence="2" id="KW-0732">Signal</keyword>
<evidence type="ECO:0000256" key="2">
    <source>
        <dbReference type="SAM" id="SignalP"/>
    </source>
</evidence>
<feature type="compositionally biased region" description="Low complexity" evidence="1">
    <location>
        <begin position="29"/>
        <end position="59"/>
    </location>
</feature>
<proteinExistence type="predicted"/>
<dbReference type="OrthoDB" id="4427769at2"/>
<dbReference type="AlphaFoldDB" id="A0A5C5UKX1"/>
<feature type="domain" description="DUF732" evidence="3">
    <location>
        <begin position="83"/>
        <end position="158"/>
    </location>
</feature>
<dbReference type="InterPro" id="IPR007969">
    <property type="entry name" value="DUF732"/>
</dbReference>
<evidence type="ECO:0000313" key="5">
    <source>
        <dbReference type="Proteomes" id="UP000320791"/>
    </source>
</evidence>
<evidence type="ECO:0000256" key="1">
    <source>
        <dbReference type="SAM" id="MobiDB-lite"/>
    </source>
</evidence>
<organism evidence="4 5">
    <name type="scientific">Corynebacterium canis</name>
    <dbReference type="NCBI Taxonomy" id="679663"/>
    <lineage>
        <taxon>Bacteria</taxon>
        <taxon>Bacillati</taxon>
        <taxon>Actinomycetota</taxon>
        <taxon>Actinomycetes</taxon>
        <taxon>Mycobacteriales</taxon>
        <taxon>Corynebacteriaceae</taxon>
        <taxon>Corynebacterium</taxon>
    </lineage>
</organism>
<protein>
    <submittedName>
        <fullName evidence="4">DUF732 domain-containing protein</fullName>
    </submittedName>
</protein>
<dbReference type="PROSITE" id="PS51257">
    <property type="entry name" value="PROKAR_LIPOPROTEIN"/>
    <property type="match status" value="1"/>
</dbReference>
<dbReference type="Proteomes" id="UP000320791">
    <property type="component" value="Unassembled WGS sequence"/>
</dbReference>
<keyword evidence="5" id="KW-1185">Reference proteome</keyword>
<sequence length="158" mass="16301">MTIRYAFAIVAAACTLVACGGATSEDTESTSATSLSRATTASSGASSTSSESSGTESSEPTAKDRAAQEISSLPEITPERTPQDEDFLQELEDKKVKVEGIEDQLIAAATEVCRANELGQKSFTVDAVAGQLIEQGRSSESPEALADAIAAAAKNAYC</sequence>
<name>A0A5C5UKX1_9CORY</name>
<reference evidence="4 5" key="1">
    <citation type="submission" date="2019-08" db="EMBL/GenBank/DDBJ databases">
        <authorList>
            <person name="Lei W."/>
        </authorList>
    </citation>
    <scope>NUCLEOTIDE SEQUENCE [LARGE SCALE GENOMIC DNA]</scope>
    <source>
        <strain evidence="4 5">CCUG 58627</strain>
    </source>
</reference>